<evidence type="ECO:0000313" key="11">
    <source>
        <dbReference type="EMBL" id="RAK98141.1"/>
    </source>
</evidence>
<feature type="compositionally biased region" description="Low complexity" evidence="8">
    <location>
        <begin position="391"/>
        <end position="408"/>
    </location>
</feature>
<keyword evidence="6" id="KW-0325">Glycoprotein</keyword>
<dbReference type="GO" id="GO:0016052">
    <property type="term" value="P:carbohydrate catabolic process"/>
    <property type="evidence" value="ECO:0007669"/>
    <property type="project" value="InterPro"/>
</dbReference>
<keyword evidence="12" id="KW-1185">Reference proteome</keyword>
<evidence type="ECO:0000256" key="2">
    <source>
        <dbReference type="ARBA" id="ARBA00009699"/>
    </source>
</evidence>
<feature type="region of interest" description="Disordered" evidence="8">
    <location>
        <begin position="391"/>
        <end position="412"/>
    </location>
</feature>
<dbReference type="EMBL" id="KZ824456">
    <property type="protein sequence ID" value="RAK98141.1"/>
    <property type="molecule type" value="Genomic_DNA"/>
</dbReference>
<dbReference type="GeneID" id="37222914"/>
<sequence>MSITQLSWHALLLAGCVSAIDFNITKTDTIKTAAATQLQNLLSTADFNGTINPIYSTGYPEGMLYMSLIPYWNATKNTTYNEHIIARMHNQSDTIYSGVWEEVDVLTSEFVAWGLAAVTAAEVDFPGTPSNSSWLAYAKKVAYTLDLTIDQGSVCHGGLYDDESDEHGTQFDWFDNGAYFQLVSRIAAASSGSDQGTYAEYADSAWSWSETNGMVNTTAWSVSEMVSNKTANASSCAATSTSRWTWAYGLYLSGAAHMYQATKSEVWLNRTEGLLNSTLDTFFINDILVEVGSDSSSLGTAEQSTLSALPFKGFLALCLASVANLMPDWADRITPLLADTAVAVAEQCNGTSNHTVCGSDWGESTYNNDPSFENTWNAANVFTSKLLLPESKSTNSTSASSGKSSGATSKKKSDKGISKAVIIGAVVGCVAAVALIGAGIFFALQQRNRRVPVPIREPYAPYEPVRRMGNPAEMAQGGYRPDFDNRGFAEPYGRVDGGNVPHEMDSAETSKLVGRTYQSPYEMR</sequence>
<feature type="region of interest" description="Disordered" evidence="8">
    <location>
        <begin position="487"/>
        <end position="508"/>
    </location>
</feature>
<protein>
    <recommendedName>
        <fullName evidence="3">mannan endo-1,6-alpha-mannosidase</fullName>
        <ecNumber evidence="3">3.2.1.101</ecNumber>
    </recommendedName>
</protein>
<accession>A0A395GRF8</accession>
<dbReference type="PANTHER" id="PTHR12145">
    <property type="entry name" value="MANNAN ENDO-1,6-ALPHA-MANNOSIDASE DCW1"/>
    <property type="match status" value="1"/>
</dbReference>
<dbReference type="GO" id="GO:0008496">
    <property type="term" value="F:mannan endo-1,6-alpha-mannosidase activity"/>
    <property type="evidence" value="ECO:0007669"/>
    <property type="project" value="UniProtKB-EC"/>
</dbReference>
<dbReference type="STRING" id="1448316.A0A395GRF8"/>
<evidence type="ECO:0000256" key="4">
    <source>
        <dbReference type="ARBA" id="ARBA00022729"/>
    </source>
</evidence>
<reference evidence="11 12" key="1">
    <citation type="submission" date="2018-02" db="EMBL/GenBank/DDBJ databases">
        <title>The genomes of Aspergillus section Nigri reveals drivers in fungal speciation.</title>
        <authorList>
            <consortium name="DOE Joint Genome Institute"/>
            <person name="Vesth T.C."/>
            <person name="Nybo J."/>
            <person name="Theobald S."/>
            <person name="Brandl J."/>
            <person name="Frisvad J.C."/>
            <person name="Nielsen K.F."/>
            <person name="Lyhne E.K."/>
            <person name="Kogle M.E."/>
            <person name="Kuo A."/>
            <person name="Riley R."/>
            <person name="Clum A."/>
            <person name="Nolan M."/>
            <person name="Lipzen A."/>
            <person name="Salamov A."/>
            <person name="Henrissat B."/>
            <person name="Wiebenga A."/>
            <person name="De vries R.P."/>
            <person name="Grigoriev I.V."/>
            <person name="Mortensen U.H."/>
            <person name="Andersen M.R."/>
            <person name="Baker S.E."/>
        </authorList>
    </citation>
    <scope>NUCLEOTIDE SEQUENCE [LARGE SCALE GENOMIC DNA]</scope>
    <source>
        <strain evidence="11 12">CBS 121593</strain>
    </source>
</reference>
<evidence type="ECO:0000256" key="1">
    <source>
        <dbReference type="ARBA" id="ARBA00001452"/>
    </source>
</evidence>
<organism evidence="11 12">
    <name type="scientific">Aspergillus ibericus CBS 121593</name>
    <dbReference type="NCBI Taxonomy" id="1448316"/>
    <lineage>
        <taxon>Eukaryota</taxon>
        <taxon>Fungi</taxon>
        <taxon>Dikarya</taxon>
        <taxon>Ascomycota</taxon>
        <taxon>Pezizomycotina</taxon>
        <taxon>Eurotiomycetes</taxon>
        <taxon>Eurotiomycetidae</taxon>
        <taxon>Eurotiales</taxon>
        <taxon>Aspergillaceae</taxon>
        <taxon>Aspergillus</taxon>
        <taxon>Aspergillus subgen. Circumdati</taxon>
    </lineage>
</organism>
<evidence type="ECO:0000256" key="7">
    <source>
        <dbReference type="ARBA" id="ARBA00023295"/>
    </source>
</evidence>
<keyword evidence="7" id="KW-0326">Glycosidase</keyword>
<keyword evidence="9" id="KW-1133">Transmembrane helix</keyword>
<dbReference type="Pfam" id="PF03663">
    <property type="entry name" value="Glyco_hydro_76"/>
    <property type="match status" value="1"/>
</dbReference>
<dbReference type="GO" id="GO:0009272">
    <property type="term" value="P:fungal-type cell wall biogenesis"/>
    <property type="evidence" value="ECO:0007669"/>
    <property type="project" value="TreeGrafter"/>
</dbReference>
<dbReference type="Gene3D" id="1.50.10.20">
    <property type="match status" value="1"/>
</dbReference>
<dbReference type="EC" id="3.2.1.101" evidence="3"/>
<comment type="catalytic activity">
    <reaction evidence="1">
        <text>Random hydrolysis of (1-&gt;6)-alpha-D-mannosidic linkages in unbranched (1-&gt;6)-mannans.</text>
        <dbReference type="EC" id="3.2.1.101"/>
    </reaction>
</comment>
<evidence type="ECO:0000256" key="3">
    <source>
        <dbReference type="ARBA" id="ARBA00012350"/>
    </source>
</evidence>
<keyword evidence="9" id="KW-0812">Transmembrane</keyword>
<dbReference type="SUPFAM" id="SSF48208">
    <property type="entry name" value="Six-hairpin glycosidases"/>
    <property type="match status" value="1"/>
</dbReference>
<evidence type="ECO:0000256" key="9">
    <source>
        <dbReference type="SAM" id="Phobius"/>
    </source>
</evidence>
<keyword evidence="9" id="KW-0472">Membrane</keyword>
<keyword evidence="4 10" id="KW-0732">Signal</keyword>
<feature type="transmembrane region" description="Helical" evidence="9">
    <location>
        <begin position="420"/>
        <end position="444"/>
    </location>
</feature>
<gene>
    <name evidence="11" type="ORF">BO80DRAFT_413204</name>
</gene>
<dbReference type="OrthoDB" id="4312517at2759"/>
<name>A0A395GRF8_9EURO</name>
<dbReference type="RefSeq" id="XP_025572469.1">
    <property type="nucleotide sequence ID" value="XM_025718049.1"/>
</dbReference>
<evidence type="ECO:0000256" key="6">
    <source>
        <dbReference type="ARBA" id="ARBA00023180"/>
    </source>
</evidence>
<dbReference type="InterPro" id="IPR014480">
    <property type="entry name" value="Mannan-1_6-alpha_mannosidase"/>
</dbReference>
<proteinExistence type="inferred from homology"/>
<dbReference type="AlphaFoldDB" id="A0A395GRF8"/>
<dbReference type="InterPro" id="IPR005198">
    <property type="entry name" value="Glyco_hydro_76"/>
</dbReference>
<feature type="signal peptide" evidence="10">
    <location>
        <begin position="1"/>
        <end position="19"/>
    </location>
</feature>
<feature type="chain" id="PRO_5017193651" description="mannan endo-1,6-alpha-mannosidase" evidence="10">
    <location>
        <begin position="20"/>
        <end position="524"/>
    </location>
</feature>
<dbReference type="InterPro" id="IPR008928">
    <property type="entry name" value="6-hairpin_glycosidase_sf"/>
</dbReference>
<evidence type="ECO:0000256" key="10">
    <source>
        <dbReference type="SAM" id="SignalP"/>
    </source>
</evidence>
<dbReference type="Proteomes" id="UP000249402">
    <property type="component" value="Unassembled WGS sequence"/>
</dbReference>
<evidence type="ECO:0000313" key="12">
    <source>
        <dbReference type="Proteomes" id="UP000249402"/>
    </source>
</evidence>
<evidence type="ECO:0000256" key="5">
    <source>
        <dbReference type="ARBA" id="ARBA00022801"/>
    </source>
</evidence>
<dbReference type="PANTHER" id="PTHR12145:SF36">
    <property type="entry name" value="MANNAN ENDO-1,6-ALPHA-MANNOSIDASE DCW1"/>
    <property type="match status" value="1"/>
</dbReference>
<dbReference type="VEuPathDB" id="FungiDB:BO80DRAFT_413204"/>
<keyword evidence="5" id="KW-0378">Hydrolase</keyword>
<evidence type="ECO:0000256" key="8">
    <source>
        <dbReference type="SAM" id="MobiDB-lite"/>
    </source>
</evidence>
<comment type="similarity">
    <text evidence="2">Belongs to the glycosyl hydrolase 76 family.</text>
</comment>